<dbReference type="PANTHER" id="PTHR31559:SF0">
    <property type="entry name" value="PYRIDOXAL 5'-PHOSPHATE SYNTHASE SUBUNIT SNO1-RELATED"/>
    <property type="match status" value="1"/>
</dbReference>
<dbReference type="RefSeq" id="XP_002552951.1">
    <property type="nucleotide sequence ID" value="XM_002552905.1"/>
</dbReference>
<evidence type="ECO:0000256" key="7">
    <source>
        <dbReference type="PIRSR" id="PIRSR005639-1"/>
    </source>
</evidence>
<keyword evidence="5" id="KW-0456">Lyase</keyword>
<dbReference type="GO" id="GO:0042823">
    <property type="term" value="P:pyridoxal phosphate biosynthetic process"/>
    <property type="evidence" value="ECO:0007669"/>
    <property type="project" value="InterPro"/>
</dbReference>
<dbReference type="InterPro" id="IPR021196">
    <property type="entry name" value="PdxT/SNO_CS"/>
</dbReference>
<dbReference type="Pfam" id="PF01174">
    <property type="entry name" value="SNO"/>
    <property type="match status" value="1"/>
</dbReference>
<dbReference type="Proteomes" id="UP000002036">
    <property type="component" value="Chromosome D"/>
</dbReference>
<protein>
    <recommendedName>
        <fullName evidence="2">glutaminase</fullName>
        <ecNumber evidence="2">3.5.1.2</ecNumber>
    </recommendedName>
</protein>
<dbReference type="OrthoDB" id="2039at2759"/>
<dbReference type="PROSITE" id="PS01236">
    <property type="entry name" value="PDXT_SNO_1"/>
    <property type="match status" value="1"/>
</dbReference>
<name>C5DGH1_LACTC</name>
<reference evidence="9 10" key="1">
    <citation type="journal article" date="2009" name="Genome Res.">
        <title>Comparative genomics of protoploid Saccharomycetaceae.</title>
        <authorList>
            <consortium name="The Genolevures Consortium"/>
            <person name="Souciet J.-L."/>
            <person name="Dujon B."/>
            <person name="Gaillardin C."/>
            <person name="Johnston M."/>
            <person name="Baret P.V."/>
            <person name="Cliften P."/>
            <person name="Sherman D.J."/>
            <person name="Weissenbach J."/>
            <person name="Westhof E."/>
            <person name="Wincker P."/>
            <person name="Jubin C."/>
            <person name="Poulain J."/>
            <person name="Barbe V."/>
            <person name="Segurens B."/>
            <person name="Artiguenave F."/>
            <person name="Anthouard V."/>
            <person name="Vacherie B."/>
            <person name="Val M.-E."/>
            <person name="Fulton R.S."/>
            <person name="Minx P."/>
            <person name="Wilson R."/>
            <person name="Durrens P."/>
            <person name="Jean G."/>
            <person name="Marck C."/>
            <person name="Martin T."/>
            <person name="Nikolski M."/>
            <person name="Rolland T."/>
            <person name="Seret M.-L."/>
            <person name="Casaregola S."/>
            <person name="Despons L."/>
            <person name="Fairhead C."/>
            <person name="Fischer G."/>
            <person name="Lafontaine I."/>
            <person name="Leh V."/>
            <person name="Lemaire M."/>
            <person name="de Montigny J."/>
            <person name="Neuveglise C."/>
            <person name="Thierry A."/>
            <person name="Blanc-Lenfle I."/>
            <person name="Bleykasten C."/>
            <person name="Diffels J."/>
            <person name="Fritsch E."/>
            <person name="Frangeul L."/>
            <person name="Goeffon A."/>
            <person name="Jauniaux N."/>
            <person name="Kachouri-Lafond R."/>
            <person name="Payen C."/>
            <person name="Potier S."/>
            <person name="Pribylova L."/>
            <person name="Ozanne C."/>
            <person name="Richard G.-F."/>
            <person name="Sacerdot C."/>
            <person name="Straub M.-L."/>
            <person name="Talla E."/>
        </authorList>
    </citation>
    <scope>NUCLEOTIDE SEQUENCE [LARGE SCALE GENOMIC DNA]</scope>
    <source>
        <strain evidence="10">ATCC 56472 / CBS 6340 / NRRL Y-8284</strain>
    </source>
</reference>
<evidence type="ECO:0000256" key="6">
    <source>
        <dbReference type="ARBA" id="ARBA00049534"/>
    </source>
</evidence>
<dbReference type="AlphaFoldDB" id="C5DGH1"/>
<dbReference type="KEGG" id="lth:KLTH0D05280g"/>
<dbReference type="eggNOG" id="KOG3210">
    <property type="taxonomic scope" value="Eukaryota"/>
</dbReference>
<comment type="catalytic activity">
    <reaction evidence="6">
        <text>L-glutamine + H2O = L-glutamate + NH4(+)</text>
        <dbReference type="Rhea" id="RHEA:15889"/>
        <dbReference type="ChEBI" id="CHEBI:15377"/>
        <dbReference type="ChEBI" id="CHEBI:28938"/>
        <dbReference type="ChEBI" id="CHEBI:29985"/>
        <dbReference type="ChEBI" id="CHEBI:58359"/>
        <dbReference type="EC" id="3.5.1.2"/>
    </reaction>
</comment>
<dbReference type="NCBIfam" id="TIGR03800">
    <property type="entry name" value="PLP_synth_Pdx2"/>
    <property type="match status" value="1"/>
</dbReference>
<dbReference type="PROSITE" id="PS51273">
    <property type="entry name" value="GATASE_TYPE_1"/>
    <property type="match status" value="1"/>
</dbReference>
<gene>
    <name evidence="9" type="ordered locus">KLTH0D05280g</name>
</gene>
<feature type="binding site" evidence="8">
    <location>
        <begin position="81"/>
        <end position="83"/>
    </location>
    <ligand>
        <name>L-glutamine</name>
        <dbReference type="ChEBI" id="CHEBI:58359"/>
    </ligand>
</feature>
<evidence type="ECO:0000256" key="2">
    <source>
        <dbReference type="ARBA" id="ARBA00012918"/>
    </source>
</evidence>
<proteinExistence type="inferred from homology"/>
<dbReference type="SUPFAM" id="SSF52317">
    <property type="entry name" value="Class I glutamine amidotransferase-like"/>
    <property type="match status" value="1"/>
</dbReference>
<dbReference type="GO" id="GO:0016829">
    <property type="term" value="F:lyase activity"/>
    <property type="evidence" value="ECO:0007669"/>
    <property type="project" value="UniProtKB-KW"/>
</dbReference>
<feature type="active site" description="Nucleophile" evidence="7">
    <location>
        <position position="114"/>
    </location>
</feature>
<dbReference type="OMA" id="GMIMLAD"/>
<comment type="similarity">
    <text evidence="1">Belongs to the glutaminase PdxT/SNO family.</text>
</comment>
<dbReference type="InParanoid" id="C5DGH1"/>
<keyword evidence="10" id="KW-1185">Reference proteome</keyword>
<dbReference type="GO" id="GO:1903600">
    <property type="term" value="C:glutaminase complex"/>
    <property type="evidence" value="ECO:0007669"/>
    <property type="project" value="TreeGrafter"/>
</dbReference>
<evidence type="ECO:0000256" key="5">
    <source>
        <dbReference type="ARBA" id="ARBA00023239"/>
    </source>
</evidence>
<feature type="binding site" evidence="8">
    <location>
        <position position="152"/>
    </location>
    <ligand>
        <name>L-glutamine</name>
        <dbReference type="ChEBI" id="CHEBI:58359"/>
    </ligand>
</feature>
<keyword evidence="4" id="KW-0315">Glutamine amidotransferase</keyword>
<dbReference type="GO" id="GO:0008614">
    <property type="term" value="P:pyridoxine metabolic process"/>
    <property type="evidence" value="ECO:0007669"/>
    <property type="project" value="TreeGrafter"/>
</dbReference>
<feature type="active site" description="Charge relay system" evidence="7">
    <location>
        <position position="233"/>
    </location>
</feature>
<dbReference type="EC" id="3.5.1.2" evidence="2"/>
<dbReference type="Gene3D" id="3.40.50.880">
    <property type="match status" value="1"/>
</dbReference>
<dbReference type="STRING" id="559295.C5DGH1"/>
<dbReference type="GO" id="GO:0004359">
    <property type="term" value="F:glutaminase activity"/>
    <property type="evidence" value="ECO:0007669"/>
    <property type="project" value="UniProtKB-EC"/>
</dbReference>
<accession>C5DGH1</accession>
<sequence length="254" mass="27310">MSRVKSSIASYETKCVTSDANNIAHNGKSRTVGVLALQGAFAEHVEYLEACIAQHGYPVHVMPVRTAAQLERCDALVIPGGESTAMTQIASRMGLHEALARFVQDPRRSVWGTCAGLILLAREAADAAPAAAPQRPAALVEPLKALEVAVRRNAFGRQAQSFVATCDFSAFLGPSETQGFPAVFIRAPVIDHVIDPERVEVLHRLAGADGAPGTGPIVAVRQGRILGTSFHPELADDTRFHDWFLRDFVLGDHK</sequence>
<dbReference type="InterPro" id="IPR002161">
    <property type="entry name" value="PdxT/SNO"/>
</dbReference>
<dbReference type="GeneID" id="8295179"/>
<organism evidence="9 10">
    <name type="scientific">Lachancea thermotolerans (strain ATCC 56472 / CBS 6340 / NRRL Y-8284)</name>
    <name type="common">Yeast</name>
    <name type="synonym">Kluyveromyces thermotolerans</name>
    <dbReference type="NCBI Taxonomy" id="559295"/>
    <lineage>
        <taxon>Eukaryota</taxon>
        <taxon>Fungi</taxon>
        <taxon>Dikarya</taxon>
        <taxon>Ascomycota</taxon>
        <taxon>Saccharomycotina</taxon>
        <taxon>Saccharomycetes</taxon>
        <taxon>Saccharomycetales</taxon>
        <taxon>Saccharomycetaceae</taxon>
        <taxon>Lachancea</taxon>
    </lineage>
</organism>
<evidence type="ECO:0000256" key="4">
    <source>
        <dbReference type="ARBA" id="ARBA00022962"/>
    </source>
</evidence>
<dbReference type="PROSITE" id="PS51130">
    <property type="entry name" value="PDXT_SNO_2"/>
    <property type="match status" value="1"/>
</dbReference>
<dbReference type="EMBL" id="CU928168">
    <property type="protein sequence ID" value="CAR22513.1"/>
    <property type="molecule type" value="Genomic_DNA"/>
</dbReference>
<feature type="binding site" evidence="8">
    <location>
        <begin position="185"/>
        <end position="186"/>
    </location>
    <ligand>
        <name>L-glutamine</name>
        <dbReference type="ChEBI" id="CHEBI:58359"/>
    </ligand>
</feature>
<evidence type="ECO:0000313" key="9">
    <source>
        <dbReference type="EMBL" id="CAR22513.1"/>
    </source>
</evidence>
<evidence type="ECO:0000256" key="3">
    <source>
        <dbReference type="ARBA" id="ARBA00022801"/>
    </source>
</evidence>
<dbReference type="CDD" id="cd01749">
    <property type="entry name" value="GATase1_PB"/>
    <property type="match status" value="1"/>
</dbReference>
<dbReference type="GO" id="GO:0005829">
    <property type="term" value="C:cytosol"/>
    <property type="evidence" value="ECO:0007669"/>
    <property type="project" value="TreeGrafter"/>
</dbReference>
<dbReference type="InterPro" id="IPR029062">
    <property type="entry name" value="Class_I_gatase-like"/>
</dbReference>
<dbReference type="PIRSF" id="PIRSF005639">
    <property type="entry name" value="Glut_amidoT_SNO"/>
    <property type="match status" value="1"/>
</dbReference>
<feature type="active site" description="Charge relay system" evidence="7">
    <location>
        <position position="231"/>
    </location>
</feature>
<evidence type="ECO:0000256" key="8">
    <source>
        <dbReference type="PIRSR" id="PIRSR005639-2"/>
    </source>
</evidence>
<dbReference type="FunCoup" id="C5DGH1">
    <property type="interactions" value="231"/>
</dbReference>
<evidence type="ECO:0000256" key="1">
    <source>
        <dbReference type="ARBA" id="ARBA00008345"/>
    </source>
</evidence>
<dbReference type="HOGENOM" id="CLU_069674_0_0_1"/>
<dbReference type="PANTHER" id="PTHR31559">
    <property type="entry name" value="PYRIDOXAL 5'-PHOSPHATE SYNTHASE SUBUNIT SNO"/>
    <property type="match status" value="1"/>
</dbReference>
<keyword evidence="3" id="KW-0378">Hydrolase</keyword>
<evidence type="ECO:0000313" key="10">
    <source>
        <dbReference type="Proteomes" id="UP000002036"/>
    </source>
</evidence>
<dbReference type="HAMAP" id="MF_01615">
    <property type="entry name" value="PdxT"/>
    <property type="match status" value="1"/>
</dbReference>